<comment type="caution">
    <text evidence="1">The sequence shown here is derived from an EMBL/GenBank/DDBJ whole genome shotgun (WGS) entry which is preliminary data.</text>
</comment>
<reference evidence="1" key="1">
    <citation type="journal article" date="2021" name="New Phytol.">
        <title>Evolutionary innovations through gain and loss of genes in the ectomycorrhizal Boletales.</title>
        <authorList>
            <person name="Wu G."/>
            <person name="Miyauchi S."/>
            <person name="Morin E."/>
            <person name="Kuo A."/>
            <person name="Drula E."/>
            <person name="Varga T."/>
            <person name="Kohler A."/>
            <person name="Feng B."/>
            <person name="Cao Y."/>
            <person name="Lipzen A."/>
            <person name="Daum C."/>
            <person name="Hundley H."/>
            <person name="Pangilinan J."/>
            <person name="Johnson J."/>
            <person name="Barry K."/>
            <person name="LaButti K."/>
            <person name="Ng V."/>
            <person name="Ahrendt S."/>
            <person name="Min B."/>
            <person name="Choi I.G."/>
            <person name="Park H."/>
            <person name="Plett J.M."/>
            <person name="Magnuson J."/>
            <person name="Spatafora J.W."/>
            <person name="Nagy L.G."/>
            <person name="Henrissat B."/>
            <person name="Grigoriev I.V."/>
            <person name="Yang Z.L."/>
            <person name="Xu J."/>
            <person name="Martin F.M."/>
        </authorList>
    </citation>
    <scope>NUCLEOTIDE SEQUENCE</scope>
    <source>
        <strain evidence="1">KUC20120723A-06</strain>
    </source>
</reference>
<protein>
    <submittedName>
        <fullName evidence="1">Uncharacterized protein</fullName>
    </submittedName>
</protein>
<organism evidence="1 2">
    <name type="scientific">Leucogyrophana mollusca</name>
    <dbReference type="NCBI Taxonomy" id="85980"/>
    <lineage>
        <taxon>Eukaryota</taxon>
        <taxon>Fungi</taxon>
        <taxon>Dikarya</taxon>
        <taxon>Basidiomycota</taxon>
        <taxon>Agaricomycotina</taxon>
        <taxon>Agaricomycetes</taxon>
        <taxon>Agaricomycetidae</taxon>
        <taxon>Boletales</taxon>
        <taxon>Boletales incertae sedis</taxon>
        <taxon>Leucogyrophana</taxon>
    </lineage>
</organism>
<dbReference type="EMBL" id="MU266448">
    <property type="protein sequence ID" value="KAH7923580.1"/>
    <property type="molecule type" value="Genomic_DNA"/>
</dbReference>
<accession>A0ACB8BCQ4</accession>
<evidence type="ECO:0000313" key="1">
    <source>
        <dbReference type="EMBL" id="KAH7923580.1"/>
    </source>
</evidence>
<proteinExistence type="predicted"/>
<dbReference type="Proteomes" id="UP000790709">
    <property type="component" value="Unassembled WGS sequence"/>
</dbReference>
<evidence type="ECO:0000313" key="2">
    <source>
        <dbReference type="Proteomes" id="UP000790709"/>
    </source>
</evidence>
<sequence>MSWSTFPVVPLSVATLLSVHGARSRSLSPSGAAAAFIIGFSTLAVPVRAIGISLIVFYLVGSRATKYGKKRKAQLEDGFQDAGYRTAWQVLCNSFTAFIASAVWSILFAPDALPWSLLKNSIHISRTVIYNGDDWCPLSPSVSGGLSRALMFATLGHFACCLGDTLASELGILSRSSPILITTLKSVPPGTNGGISLGGTLASIAGGLIMGLTLFVSLIVGNRTCRGEWVDILVPLATWGTAAGGLGSLLDSLMGATIQRTRYSVETKKVLQDESAPAPNDAIKVISGLNLLTNNQVNLISSTVTALVVAILA</sequence>
<keyword evidence="2" id="KW-1185">Reference proteome</keyword>
<name>A0ACB8BCQ4_9AGAM</name>
<gene>
    <name evidence="1" type="ORF">BV22DRAFT_1015152</name>
</gene>